<accession>A0AAV2RNF1</accession>
<dbReference type="GO" id="GO:0009435">
    <property type="term" value="P:NAD+ biosynthetic process"/>
    <property type="evidence" value="ECO:0007669"/>
    <property type="project" value="TreeGrafter"/>
</dbReference>
<keyword evidence="2" id="KW-1185">Reference proteome</keyword>
<dbReference type="AlphaFoldDB" id="A0AAV2RNF1"/>
<dbReference type="InterPro" id="IPR051182">
    <property type="entry name" value="Euk_NMN_adenylyltrnsfrase"/>
</dbReference>
<dbReference type="GO" id="GO:0004515">
    <property type="term" value="F:nicotinate-nucleotide adenylyltransferase activity"/>
    <property type="evidence" value="ECO:0007669"/>
    <property type="project" value="TreeGrafter"/>
</dbReference>
<feature type="non-terminal residue" evidence="1">
    <location>
        <position position="272"/>
    </location>
</feature>
<dbReference type="SUPFAM" id="SSF52374">
    <property type="entry name" value="Nucleotidylyl transferase"/>
    <property type="match status" value="1"/>
</dbReference>
<dbReference type="Gene3D" id="3.40.50.620">
    <property type="entry name" value="HUPs"/>
    <property type="match status" value="1"/>
</dbReference>
<name>A0AAV2RNF1_MEGNR</name>
<protein>
    <submittedName>
        <fullName evidence="1">Uncharacterized protein</fullName>
    </submittedName>
</protein>
<dbReference type="PANTHER" id="PTHR12039:SF0">
    <property type="entry name" value="NICOTINAMIDE-NUCLEOTIDE ADENYLYLTRANSFERASE"/>
    <property type="match status" value="1"/>
</dbReference>
<dbReference type="Proteomes" id="UP001497623">
    <property type="component" value="Unassembled WGS sequence"/>
</dbReference>
<reference evidence="1 2" key="1">
    <citation type="submission" date="2024-05" db="EMBL/GenBank/DDBJ databases">
        <authorList>
            <person name="Wallberg A."/>
        </authorList>
    </citation>
    <scope>NUCLEOTIDE SEQUENCE [LARGE SCALE GENOMIC DNA]</scope>
</reference>
<organism evidence="1 2">
    <name type="scientific">Meganyctiphanes norvegica</name>
    <name type="common">Northern krill</name>
    <name type="synonym">Thysanopoda norvegica</name>
    <dbReference type="NCBI Taxonomy" id="48144"/>
    <lineage>
        <taxon>Eukaryota</taxon>
        <taxon>Metazoa</taxon>
        <taxon>Ecdysozoa</taxon>
        <taxon>Arthropoda</taxon>
        <taxon>Crustacea</taxon>
        <taxon>Multicrustacea</taxon>
        <taxon>Malacostraca</taxon>
        <taxon>Eumalacostraca</taxon>
        <taxon>Eucarida</taxon>
        <taxon>Euphausiacea</taxon>
        <taxon>Euphausiidae</taxon>
        <taxon>Meganyctiphanes</taxon>
    </lineage>
</organism>
<proteinExistence type="predicted"/>
<dbReference type="PANTHER" id="PTHR12039">
    <property type="entry name" value="NICOTINAMIDE MONONUCLEOTIDE ADENYLYLTRANSFERASE"/>
    <property type="match status" value="1"/>
</dbReference>
<evidence type="ECO:0000313" key="1">
    <source>
        <dbReference type="EMBL" id="CAL4129405.1"/>
    </source>
</evidence>
<dbReference type="InterPro" id="IPR014729">
    <property type="entry name" value="Rossmann-like_a/b/a_fold"/>
</dbReference>
<sequence length="272" mass="31511">MSGPWGYVFLHTPILNISQNLNSKSLARRASMSGDMKHNMTMSLACRVSEYGKRSVYKLTRDMQPPFKELYTTRVKRTPDYDDTQQEFPQSLTITRAMEQMRQTRHYLRHETRLLDSVRCIMKTLIEAIISVKVQIPLGIESRQGTRQALAWLIYAANIKAACECKILCGQDVLSVFKNSMWSGHFIEAIVGKFGLVVITREGSNPYKFIYESDILTKHQKNIHIVTEWITNEVSSTKVRRALRRGESIKYLVQDQVIDFIYKHSLFNTHNK</sequence>
<dbReference type="GO" id="GO:0000309">
    <property type="term" value="F:nicotinamide-nucleotide adenylyltransferase activity"/>
    <property type="evidence" value="ECO:0007669"/>
    <property type="project" value="TreeGrafter"/>
</dbReference>
<comment type="caution">
    <text evidence="1">The sequence shown here is derived from an EMBL/GenBank/DDBJ whole genome shotgun (WGS) entry which is preliminary data.</text>
</comment>
<gene>
    <name evidence="1" type="ORF">MNOR_LOCUS26295</name>
</gene>
<dbReference type="EMBL" id="CAXKWB010026055">
    <property type="protein sequence ID" value="CAL4129405.1"/>
    <property type="molecule type" value="Genomic_DNA"/>
</dbReference>
<evidence type="ECO:0000313" key="2">
    <source>
        <dbReference type="Proteomes" id="UP001497623"/>
    </source>
</evidence>